<sequence length="106" mass="11344">MPAANQTDEDVDSTGTESPNDFMDENVSSTEQMDCCDTTDAAALISFEENLCCDGQCECSSLVSSIVMLTSSLNIFQSAPSNTLIAFYALHVPSADIKPTNRPPII</sequence>
<dbReference type="EMBL" id="BSOT01000005">
    <property type="protein sequence ID" value="GLR70087.1"/>
    <property type="molecule type" value="Genomic_DNA"/>
</dbReference>
<reference evidence="2" key="2">
    <citation type="submission" date="2023-01" db="EMBL/GenBank/DDBJ databases">
        <title>Draft genome sequence of Agaribacter marinus strain NBRC 110023.</title>
        <authorList>
            <person name="Sun Q."/>
            <person name="Mori K."/>
        </authorList>
    </citation>
    <scope>NUCLEOTIDE SEQUENCE</scope>
    <source>
        <strain evidence="2">NBRC 110023</strain>
    </source>
</reference>
<comment type="caution">
    <text evidence="2">The sequence shown here is derived from an EMBL/GenBank/DDBJ whole genome shotgun (WGS) entry which is preliminary data.</text>
</comment>
<reference evidence="2" key="1">
    <citation type="journal article" date="2014" name="Int. J. Syst. Evol. Microbiol.">
        <title>Complete genome sequence of Corynebacterium casei LMG S-19264T (=DSM 44701T), isolated from a smear-ripened cheese.</title>
        <authorList>
            <consortium name="US DOE Joint Genome Institute (JGI-PGF)"/>
            <person name="Walter F."/>
            <person name="Albersmeier A."/>
            <person name="Kalinowski J."/>
            <person name="Ruckert C."/>
        </authorList>
    </citation>
    <scope>NUCLEOTIDE SEQUENCE</scope>
    <source>
        <strain evidence="2">NBRC 110023</strain>
    </source>
</reference>
<name>A0AA37SVW9_9ALTE</name>
<evidence type="ECO:0000256" key="1">
    <source>
        <dbReference type="SAM" id="MobiDB-lite"/>
    </source>
</evidence>
<dbReference type="AlphaFoldDB" id="A0AA37SVW9"/>
<dbReference type="Proteomes" id="UP001156601">
    <property type="component" value="Unassembled WGS sequence"/>
</dbReference>
<organism evidence="2 3">
    <name type="scientific">Agaribacter marinus</name>
    <dbReference type="NCBI Taxonomy" id="1431249"/>
    <lineage>
        <taxon>Bacteria</taxon>
        <taxon>Pseudomonadati</taxon>
        <taxon>Pseudomonadota</taxon>
        <taxon>Gammaproteobacteria</taxon>
        <taxon>Alteromonadales</taxon>
        <taxon>Alteromonadaceae</taxon>
        <taxon>Agaribacter</taxon>
    </lineage>
</organism>
<protein>
    <submittedName>
        <fullName evidence="2">Uncharacterized protein</fullName>
    </submittedName>
</protein>
<proteinExistence type="predicted"/>
<keyword evidence="3" id="KW-1185">Reference proteome</keyword>
<evidence type="ECO:0000313" key="2">
    <source>
        <dbReference type="EMBL" id="GLR70087.1"/>
    </source>
</evidence>
<feature type="region of interest" description="Disordered" evidence="1">
    <location>
        <begin position="1"/>
        <end position="29"/>
    </location>
</feature>
<accession>A0AA37SVW9</accession>
<gene>
    <name evidence="2" type="ORF">GCM10007852_09950</name>
</gene>
<evidence type="ECO:0000313" key="3">
    <source>
        <dbReference type="Proteomes" id="UP001156601"/>
    </source>
</evidence>